<dbReference type="Proteomes" id="UP000195386">
    <property type="component" value="Unassembled WGS sequence"/>
</dbReference>
<gene>
    <name evidence="1" type="ORF">B5F97_12275</name>
</gene>
<evidence type="ECO:0000313" key="1">
    <source>
        <dbReference type="EMBL" id="OUO00505.1"/>
    </source>
</evidence>
<dbReference type="GeneID" id="61678342"/>
<dbReference type="RefSeq" id="WP_087426463.1">
    <property type="nucleotide sequence ID" value="NZ_CABIZW010000001.1"/>
</dbReference>
<comment type="caution">
    <text evidence="1">The sequence shown here is derived from an EMBL/GenBank/DDBJ whole genome shotgun (WGS) entry which is preliminary data.</text>
</comment>
<name>A0A1Y3YRQ6_9BACE</name>
<protein>
    <submittedName>
        <fullName evidence="1">Uncharacterized protein</fullName>
    </submittedName>
</protein>
<sequence length="173" mass="20089">MKSVNDIFADIVKKVSKRYGSNVSFLFGDWAYISNQLTLWGKSPKTSKLKFPIICLYSPFTEDRSSAQTEVGLEFIIMVNTLKEYSNEDRQKTSFEQVLRPIYRLFLDEIKKDINIVCHYDNVVPHSYIENYRYGRVGVIGEDGKPFSDFIDAIEMKNVNLTIKEVKCYGNRL</sequence>
<evidence type="ECO:0000313" key="2">
    <source>
        <dbReference type="Proteomes" id="UP000195386"/>
    </source>
</evidence>
<proteinExistence type="predicted"/>
<dbReference type="AlphaFoldDB" id="A0A1Y3YRQ6"/>
<dbReference type="EMBL" id="NFII01000011">
    <property type="protein sequence ID" value="OUO00505.1"/>
    <property type="molecule type" value="Genomic_DNA"/>
</dbReference>
<organism evidence="1 2">
    <name type="scientific">Bacteroides clarus</name>
    <dbReference type="NCBI Taxonomy" id="626929"/>
    <lineage>
        <taxon>Bacteria</taxon>
        <taxon>Pseudomonadati</taxon>
        <taxon>Bacteroidota</taxon>
        <taxon>Bacteroidia</taxon>
        <taxon>Bacteroidales</taxon>
        <taxon>Bacteroidaceae</taxon>
        <taxon>Bacteroides</taxon>
    </lineage>
</organism>
<accession>A0A1Y3YRQ6</accession>
<reference evidence="2" key="1">
    <citation type="submission" date="2017-04" db="EMBL/GenBank/DDBJ databases">
        <title>Function of individual gut microbiota members based on whole genome sequencing of pure cultures obtained from chicken caecum.</title>
        <authorList>
            <person name="Medvecky M."/>
            <person name="Cejkova D."/>
            <person name="Polansky O."/>
            <person name="Karasova D."/>
            <person name="Kubasova T."/>
            <person name="Cizek A."/>
            <person name="Rychlik I."/>
        </authorList>
    </citation>
    <scope>NUCLEOTIDE SEQUENCE [LARGE SCALE GENOMIC DNA]</scope>
    <source>
        <strain evidence="2">An43</strain>
    </source>
</reference>